<feature type="compositionally biased region" description="Basic and acidic residues" evidence="1">
    <location>
        <begin position="1"/>
        <end position="16"/>
    </location>
</feature>
<name>A0ABR0PJE0_GOSAR</name>
<evidence type="ECO:0000256" key="1">
    <source>
        <dbReference type="SAM" id="MobiDB-lite"/>
    </source>
</evidence>
<evidence type="ECO:0000313" key="3">
    <source>
        <dbReference type="EMBL" id="KAK5824440.1"/>
    </source>
</evidence>
<feature type="transmembrane region" description="Helical" evidence="2">
    <location>
        <begin position="121"/>
        <end position="138"/>
    </location>
</feature>
<reference evidence="3 4" key="1">
    <citation type="submission" date="2023-03" db="EMBL/GenBank/DDBJ databases">
        <title>WGS of Gossypium arboreum.</title>
        <authorList>
            <person name="Yu D."/>
        </authorList>
    </citation>
    <scope>NUCLEOTIDE SEQUENCE [LARGE SCALE GENOMIC DNA]</scope>
    <source>
        <tissue evidence="3">Leaf</tissue>
    </source>
</reference>
<protein>
    <submittedName>
        <fullName evidence="3">Uncharacterized protein</fullName>
    </submittedName>
</protein>
<feature type="region of interest" description="Disordered" evidence="1">
    <location>
        <begin position="1"/>
        <end position="24"/>
    </location>
</feature>
<dbReference type="EMBL" id="JARKNE010000006">
    <property type="protein sequence ID" value="KAK5824440.1"/>
    <property type="molecule type" value="Genomic_DNA"/>
</dbReference>
<keyword evidence="2" id="KW-0812">Transmembrane</keyword>
<proteinExistence type="predicted"/>
<sequence length="152" mass="17455">MKRPINVDDPKTREQGCENPNHAIKPSTKIEKATTKTNDLLAHALVLEHESISEEWTETLIQAAIEQGIFYTTLVEQDSDIDTNLSAVNEFVRNITEPAANPIEENVVVEKPCSELEEDDFCYGFFILCLFLVIHQFLCLRNDYFYFYSVFA</sequence>
<keyword evidence="2" id="KW-0472">Membrane</keyword>
<evidence type="ECO:0000313" key="4">
    <source>
        <dbReference type="Proteomes" id="UP001358586"/>
    </source>
</evidence>
<comment type="caution">
    <text evidence="3">The sequence shown here is derived from an EMBL/GenBank/DDBJ whole genome shotgun (WGS) entry which is preliminary data.</text>
</comment>
<evidence type="ECO:0000256" key="2">
    <source>
        <dbReference type="SAM" id="Phobius"/>
    </source>
</evidence>
<organism evidence="3 4">
    <name type="scientific">Gossypium arboreum</name>
    <name type="common">Tree cotton</name>
    <name type="synonym">Gossypium nanking</name>
    <dbReference type="NCBI Taxonomy" id="29729"/>
    <lineage>
        <taxon>Eukaryota</taxon>
        <taxon>Viridiplantae</taxon>
        <taxon>Streptophyta</taxon>
        <taxon>Embryophyta</taxon>
        <taxon>Tracheophyta</taxon>
        <taxon>Spermatophyta</taxon>
        <taxon>Magnoliopsida</taxon>
        <taxon>eudicotyledons</taxon>
        <taxon>Gunneridae</taxon>
        <taxon>Pentapetalae</taxon>
        <taxon>rosids</taxon>
        <taxon>malvids</taxon>
        <taxon>Malvales</taxon>
        <taxon>Malvaceae</taxon>
        <taxon>Malvoideae</taxon>
        <taxon>Gossypium</taxon>
    </lineage>
</organism>
<dbReference type="Proteomes" id="UP001358586">
    <property type="component" value="Chromosome 6"/>
</dbReference>
<keyword evidence="2" id="KW-1133">Transmembrane helix</keyword>
<accession>A0ABR0PJE0</accession>
<keyword evidence="4" id="KW-1185">Reference proteome</keyword>
<gene>
    <name evidence="3" type="ORF">PVK06_019214</name>
</gene>